<dbReference type="AlphaFoldDB" id="A0A1B0DM51"/>
<sequence length="133" mass="14787">TFFCYFATWATYRNGNGKVDIENIDVHLCTHVIYTFVGLSSSGDVKLLDSWHDISLGGLDRFINLKKKNPSLKLLVAMGGWNEGSTIYSNVANSPNLRSKMVSSVVNFCKKYGFDGFDLDWEYPGLRGGASTD</sequence>
<evidence type="ECO:0000256" key="2">
    <source>
        <dbReference type="RuleBase" id="RU004453"/>
    </source>
</evidence>
<dbReference type="GO" id="GO:0005576">
    <property type="term" value="C:extracellular region"/>
    <property type="evidence" value="ECO:0007669"/>
    <property type="project" value="TreeGrafter"/>
</dbReference>
<evidence type="ECO:0000313" key="3">
    <source>
        <dbReference type="EnsemblMetazoa" id="PPAI009441-PA"/>
    </source>
</evidence>
<proteinExistence type="inferred from homology"/>
<reference evidence="3" key="1">
    <citation type="submission" date="2022-08" db="UniProtKB">
        <authorList>
            <consortium name="EnsemblMetazoa"/>
        </authorList>
    </citation>
    <scope>IDENTIFICATION</scope>
    <source>
        <strain evidence="3">Israel</strain>
    </source>
</reference>
<dbReference type="EMBL" id="AJVK01036924">
    <property type="status" value="NOT_ANNOTATED_CDS"/>
    <property type="molecule type" value="Genomic_DNA"/>
</dbReference>
<dbReference type="GO" id="GO:0006032">
    <property type="term" value="P:chitin catabolic process"/>
    <property type="evidence" value="ECO:0007669"/>
    <property type="project" value="UniProtKB-ARBA"/>
</dbReference>
<dbReference type="GO" id="GO:0008061">
    <property type="term" value="F:chitin binding"/>
    <property type="evidence" value="ECO:0007669"/>
    <property type="project" value="TreeGrafter"/>
</dbReference>
<dbReference type="VEuPathDB" id="VectorBase:PPAI009441"/>
<dbReference type="Pfam" id="PF00704">
    <property type="entry name" value="Glyco_hydro_18"/>
    <property type="match status" value="1"/>
</dbReference>
<dbReference type="GO" id="GO:0005975">
    <property type="term" value="P:carbohydrate metabolic process"/>
    <property type="evidence" value="ECO:0007669"/>
    <property type="project" value="InterPro"/>
</dbReference>
<accession>A0A1B0DM51</accession>
<dbReference type="InterPro" id="IPR050314">
    <property type="entry name" value="Glycosyl_Hydrlase_18"/>
</dbReference>
<keyword evidence="1" id="KW-0326">Glycosidase</keyword>
<evidence type="ECO:0000256" key="1">
    <source>
        <dbReference type="RuleBase" id="RU000489"/>
    </source>
</evidence>
<dbReference type="InterPro" id="IPR001223">
    <property type="entry name" value="Glyco_hydro18_cat"/>
</dbReference>
<dbReference type="SUPFAM" id="SSF51445">
    <property type="entry name" value="(Trans)glycosidases"/>
    <property type="match status" value="1"/>
</dbReference>
<dbReference type="PROSITE" id="PS51910">
    <property type="entry name" value="GH18_2"/>
    <property type="match status" value="1"/>
</dbReference>
<dbReference type="PROSITE" id="PS01095">
    <property type="entry name" value="GH18_1"/>
    <property type="match status" value="1"/>
</dbReference>
<keyword evidence="1" id="KW-0378">Hydrolase</keyword>
<dbReference type="InterPro" id="IPR001579">
    <property type="entry name" value="Glyco_hydro_18_chit_AS"/>
</dbReference>
<dbReference type="PANTHER" id="PTHR11177:SF360">
    <property type="entry name" value="CHITINASE 4-RELATED"/>
    <property type="match status" value="1"/>
</dbReference>
<dbReference type="Proteomes" id="UP000092462">
    <property type="component" value="Unassembled WGS sequence"/>
</dbReference>
<comment type="similarity">
    <text evidence="2">Belongs to the glycosyl hydrolase 18 family.</text>
</comment>
<protein>
    <submittedName>
        <fullName evidence="3">Uncharacterized protein</fullName>
    </submittedName>
</protein>
<dbReference type="VEuPathDB" id="VectorBase:PPAPM1_004485"/>
<dbReference type="PANTHER" id="PTHR11177">
    <property type="entry name" value="CHITINASE"/>
    <property type="match status" value="1"/>
</dbReference>
<name>A0A1B0DM51_PHLPP</name>
<evidence type="ECO:0000313" key="4">
    <source>
        <dbReference type="Proteomes" id="UP000092462"/>
    </source>
</evidence>
<dbReference type="Gene3D" id="3.20.20.80">
    <property type="entry name" value="Glycosidases"/>
    <property type="match status" value="1"/>
</dbReference>
<dbReference type="GO" id="GO:0004568">
    <property type="term" value="F:chitinase activity"/>
    <property type="evidence" value="ECO:0007669"/>
    <property type="project" value="UniProtKB-ARBA"/>
</dbReference>
<keyword evidence="4" id="KW-1185">Reference proteome</keyword>
<dbReference type="EnsemblMetazoa" id="PPAI009441-RA">
    <property type="protein sequence ID" value="PPAI009441-PA"/>
    <property type="gene ID" value="PPAI009441"/>
</dbReference>
<dbReference type="InterPro" id="IPR017853">
    <property type="entry name" value="GH"/>
</dbReference>
<organism evidence="3 4">
    <name type="scientific">Phlebotomus papatasi</name>
    <name type="common">Sandfly</name>
    <dbReference type="NCBI Taxonomy" id="29031"/>
    <lineage>
        <taxon>Eukaryota</taxon>
        <taxon>Metazoa</taxon>
        <taxon>Ecdysozoa</taxon>
        <taxon>Arthropoda</taxon>
        <taxon>Hexapoda</taxon>
        <taxon>Insecta</taxon>
        <taxon>Pterygota</taxon>
        <taxon>Neoptera</taxon>
        <taxon>Endopterygota</taxon>
        <taxon>Diptera</taxon>
        <taxon>Nematocera</taxon>
        <taxon>Psychodoidea</taxon>
        <taxon>Psychodidae</taxon>
        <taxon>Phlebotomus</taxon>
        <taxon>Phlebotomus</taxon>
    </lineage>
</organism>